<gene>
    <name evidence="9" type="ORF">JCM15093_2419</name>
</gene>
<dbReference type="SUPFAM" id="SSF141986">
    <property type="entry name" value="LD-carboxypeptidase A C-terminal domain-like"/>
    <property type="match status" value="1"/>
</dbReference>
<evidence type="ECO:0000256" key="6">
    <source>
        <dbReference type="PIRSR" id="PIRSR028757-1"/>
    </source>
</evidence>
<keyword evidence="2 9" id="KW-0121">Carboxypeptidase</keyword>
<dbReference type="STRING" id="1121097.GCA_000428125_02541"/>
<comment type="caution">
    <text evidence="9">The sequence shown here is derived from an EMBL/GenBank/DDBJ whole genome shotgun (WGS) entry which is preliminary data.</text>
</comment>
<evidence type="ECO:0000313" key="9">
    <source>
        <dbReference type="EMBL" id="GAK37194.1"/>
    </source>
</evidence>
<keyword evidence="4" id="KW-0378">Hydrolase</keyword>
<dbReference type="InterPro" id="IPR029062">
    <property type="entry name" value="Class_I_gatase-like"/>
</dbReference>
<dbReference type="PANTHER" id="PTHR30237:SF2">
    <property type="entry name" value="MUREIN TETRAPEPTIDE CARBOXYPEPTIDASE"/>
    <property type="match status" value="1"/>
</dbReference>
<dbReference type="OrthoDB" id="9807329at2"/>
<dbReference type="eggNOG" id="COG1619">
    <property type="taxonomic scope" value="Bacteria"/>
</dbReference>
<dbReference type="GO" id="GO:0004180">
    <property type="term" value="F:carboxypeptidase activity"/>
    <property type="evidence" value="ECO:0007669"/>
    <property type="project" value="UniProtKB-KW"/>
</dbReference>
<evidence type="ECO:0000256" key="4">
    <source>
        <dbReference type="ARBA" id="ARBA00022801"/>
    </source>
</evidence>
<feature type="active site" description="Charge relay system" evidence="6">
    <location>
        <position position="275"/>
    </location>
</feature>
<dbReference type="EMBL" id="BAJS01000015">
    <property type="protein sequence ID" value="GAK37194.1"/>
    <property type="molecule type" value="Genomic_DNA"/>
</dbReference>
<accession>A0A069DAE3</accession>
<evidence type="ECO:0000259" key="7">
    <source>
        <dbReference type="Pfam" id="PF02016"/>
    </source>
</evidence>
<dbReference type="InterPro" id="IPR027461">
    <property type="entry name" value="Carboxypeptidase_A_C_sf"/>
</dbReference>
<feature type="active site" description="Charge relay system" evidence="6">
    <location>
        <position position="206"/>
    </location>
</feature>
<evidence type="ECO:0000256" key="3">
    <source>
        <dbReference type="ARBA" id="ARBA00022670"/>
    </source>
</evidence>
<feature type="domain" description="LD-carboxypeptidase C-terminal" evidence="8">
    <location>
        <begin position="175"/>
        <end position="290"/>
    </location>
</feature>
<evidence type="ECO:0000256" key="1">
    <source>
        <dbReference type="ARBA" id="ARBA00010233"/>
    </source>
</evidence>
<dbReference type="GO" id="GO:0008236">
    <property type="term" value="F:serine-type peptidase activity"/>
    <property type="evidence" value="ECO:0007669"/>
    <property type="project" value="UniProtKB-KW"/>
</dbReference>
<keyword evidence="5" id="KW-0720">Serine protease</keyword>
<dbReference type="PIRSF" id="PIRSF028757">
    <property type="entry name" value="LD-carboxypeptidase"/>
    <property type="match status" value="1"/>
</dbReference>
<dbReference type="Pfam" id="PF17676">
    <property type="entry name" value="Peptidase_S66C"/>
    <property type="match status" value="1"/>
</dbReference>
<dbReference type="InterPro" id="IPR040921">
    <property type="entry name" value="Peptidase_S66C"/>
</dbReference>
<dbReference type="Gene3D" id="3.40.50.10740">
    <property type="entry name" value="Class I glutamine amidotransferase-like"/>
    <property type="match status" value="1"/>
</dbReference>
<dbReference type="AlphaFoldDB" id="A0A069DAE3"/>
<name>A0A069DAE3_9BACE</name>
<dbReference type="SUPFAM" id="SSF52317">
    <property type="entry name" value="Class I glutamine amidotransferase-like"/>
    <property type="match status" value="1"/>
</dbReference>
<comment type="similarity">
    <text evidence="1">Belongs to the peptidase S66 family.</text>
</comment>
<proteinExistence type="inferred from homology"/>
<keyword evidence="3" id="KW-0645">Protease</keyword>
<dbReference type="PANTHER" id="PTHR30237">
    <property type="entry name" value="MURAMOYLTETRAPEPTIDE CARBOXYPEPTIDASE"/>
    <property type="match status" value="1"/>
</dbReference>
<evidence type="ECO:0000259" key="8">
    <source>
        <dbReference type="Pfam" id="PF17676"/>
    </source>
</evidence>
<evidence type="ECO:0000256" key="2">
    <source>
        <dbReference type="ARBA" id="ARBA00022645"/>
    </source>
</evidence>
<feature type="domain" description="LD-carboxypeptidase N-terminal" evidence="7">
    <location>
        <begin position="16"/>
        <end position="131"/>
    </location>
</feature>
<reference evidence="9 10" key="1">
    <citation type="journal article" date="2015" name="Microbes Environ.">
        <title>Distribution and evolution of nitrogen fixation genes in the phylum bacteroidetes.</title>
        <authorList>
            <person name="Inoue J."/>
            <person name="Oshima K."/>
            <person name="Suda W."/>
            <person name="Sakamoto M."/>
            <person name="Iino T."/>
            <person name="Noda S."/>
            <person name="Hongoh Y."/>
            <person name="Hattori M."/>
            <person name="Ohkuma M."/>
        </authorList>
    </citation>
    <scope>NUCLEOTIDE SEQUENCE [LARGE SCALE GENOMIC DNA]</scope>
    <source>
        <strain evidence="9 10">JCM 15093</strain>
    </source>
</reference>
<dbReference type="RefSeq" id="WP_027318085.1">
    <property type="nucleotide sequence ID" value="NZ_ATZI01000013.1"/>
</dbReference>
<dbReference type="Gene3D" id="3.50.30.60">
    <property type="entry name" value="LD-carboxypeptidase A C-terminal domain-like"/>
    <property type="match status" value="1"/>
</dbReference>
<evidence type="ECO:0000256" key="5">
    <source>
        <dbReference type="ARBA" id="ARBA00022825"/>
    </source>
</evidence>
<dbReference type="Proteomes" id="UP000027601">
    <property type="component" value="Unassembled WGS sequence"/>
</dbReference>
<dbReference type="InterPro" id="IPR027478">
    <property type="entry name" value="LdcA_N"/>
</dbReference>
<dbReference type="InterPro" id="IPR040449">
    <property type="entry name" value="Peptidase_S66_N"/>
</dbReference>
<keyword evidence="10" id="KW-1185">Reference proteome</keyword>
<sequence>MDNFIFPSYLQEGDKVAIVSPSGKIDKNLLKGAQERLASWGLQSILGKHAAAASGKYAGSINQRLDDFQHAMDAPDVKAIFCSRGGYGAVHIIEQLRFEQFCKSPKWLIGFSDITALHNLFQYHGFASIHAPMARHLSVEPEDNAGTLSLRKILLGQLPTYNCAPHKLNKTGEAKGIIKGGNLAVFYGLRGTKYDIIPENTILYIEDVGERPHAIERMIYNLKLGGILERLSGLIIGQFTEYDEDLSLGKPLYEAIVDIVKEYKYPVCFDFPVGHVAQNMAIVNGAQVELTVTSKVVEIKF</sequence>
<dbReference type="Pfam" id="PF02016">
    <property type="entry name" value="Peptidase_S66"/>
    <property type="match status" value="1"/>
</dbReference>
<dbReference type="CDD" id="cd07025">
    <property type="entry name" value="Peptidase_S66"/>
    <property type="match status" value="1"/>
</dbReference>
<feature type="active site" description="Nucleophile" evidence="6">
    <location>
        <position position="112"/>
    </location>
</feature>
<evidence type="ECO:0000313" key="10">
    <source>
        <dbReference type="Proteomes" id="UP000027601"/>
    </source>
</evidence>
<protein>
    <submittedName>
        <fullName evidence="9">Muramoyltetrapeptide carboxypeptidase</fullName>
    </submittedName>
</protein>
<organism evidence="9 10">
    <name type="scientific">Bacteroides graminisolvens DSM 19988 = JCM 15093</name>
    <dbReference type="NCBI Taxonomy" id="1121097"/>
    <lineage>
        <taxon>Bacteria</taxon>
        <taxon>Pseudomonadati</taxon>
        <taxon>Bacteroidota</taxon>
        <taxon>Bacteroidia</taxon>
        <taxon>Bacteroidales</taxon>
        <taxon>Bacteroidaceae</taxon>
        <taxon>Bacteroides</taxon>
    </lineage>
</organism>
<dbReference type="GO" id="GO:0006508">
    <property type="term" value="P:proteolysis"/>
    <property type="evidence" value="ECO:0007669"/>
    <property type="project" value="UniProtKB-KW"/>
</dbReference>
<dbReference type="InterPro" id="IPR003507">
    <property type="entry name" value="S66_fam"/>
</dbReference>